<dbReference type="AlphaFoldDB" id="I3R717"/>
<reference evidence="1 2" key="1">
    <citation type="journal article" date="2012" name="J. Bacteriol.">
        <title>Complete genome sequence of the metabolically versatile halophilic archaeon Haloferax mediterranei, a poly(3-hydroxybutyrate-co-3-hydroxyvalerate) producer.</title>
        <authorList>
            <person name="Han J."/>
            <person name="Zhang F."/>
            <person name="Hou J."/>
            <person name="Liu X."/>
            <person name="Li M."/>
            <person name="Liu H."/>
            <person name="Cai L."/>
            <person name="Zhang B."/>
            <person name="Chen Y."/>
            <person name="Zhou J."/>
            <person name="Hu S."/>
            <person name="Xiang H."/>
        </authorList>
    </citation>
    <scope>NUCLEOTIDE SEQUENCE [LARGE SCALE GENOMIC DNA]</scope>
    <source>
        <strain evidence="2">ATCC 33500 / DSM 1411 / JCM 8866 / NBRC 14739 / NCIMB 2177 / R-4</strain>
    </source>
</reference>
<dbReference type="EMBL" id="CP001868">
    <property type="protein sequence ID" value="AFK20027.1"/>
    <property type="molecule type" value="Genomic_DNA"/>
</dbReference>
<protein>
    <submittedName>
        <fullName evidence="1">Uncharacterized protein</fullName>
    </submittedName>
</protein>
<gene>
    <name evidence="1" type="ordered locus">HFX_2340</name>
</gene>
<organism evidence="1 2">
    <name type="scientific">Haloferax mediterranei (strain ATCC 33500 / DSM 1411 / JCM 8866 / NBRC 14739 / NCIMB 2177 / R-4)</name>
    <name type="common">Halobacterium mediterranei</name>
    <dbReference type="NCBI Taxonomy" id="523841"/>
    <lineage>
        <taxon>Archaea</taxon>
        <taxon>Methanobacteriati</taxon>
        <taxon>Methanobacteriota</taxon>
        <taxon>Stenosarchaea group</taxon>
        <taxon>Halobacteria</taxon>
        <taxon>Halobacteriales</taxon>
        <taxon>Haloferacaceae</taxon>
        <taxon>Haloferax</taxon>
    </lineage>
</organism>
<dbReference type="InterPro" id="IPR006311">
    <property type="entry name" value="TAT_signal"/>
</dbReference>
<dbReference type="KEGG" id="hme:HFX_2340"/>
<dbReference type="eggNOG" id="arCOG02918">
    <property type="taxonomic scope" value="Archaea"/>
</dbReference>
<name>I3R717_HALMT</name>
<dbReference type="PROSITE" id="PS51318">
    <property type="entry name" value="TAT"/>
    <property type="match status" value="1"/>
</dbReference>
<accession>I3R717</accession>
<dbReference type="HOGENOM" id="CLU_1514576_0_0_2"/>
<sequence>MADHIFDRRTVLKTIGAGVAGGTTLVGTATAGDTGNNRRQDTFAWGQNTLFEMLESEPHPGSKDNEGNEAAHRPLWLIKPMTDTGVDGSEHSPHPAPLPFDIDHVVPLDGPSFTAQWHVHFVVEEGGKPPEDLVRTDQNGDYLTSASRIQNATNVDIIPTDVVFTCPIRPHKHNGRK</sequence>
<evidence type="ECO:0000313" key="2">
    <source>
        <dbReference type="Proteomes" id="UP000006469"/>
    </source>
</evidence>
<evidence type="ECO:0000313" key="1">
    <source>
        <dbReference type="EMBL" id="AFK20027.1"/>
    </source>
</evidence>
<dbReference type="STRING" id="523841.HFX_2340"/>
<dbReference type="Proteomes" id="UP000006469">
    <property type="component" value="Chromosome"/>
</dbReference>
<proteinExistence type="predicted"/>